<feature type="compositionally biased region" description="Low complexity" evidence="1">
    <location>
        <begin position="546"/>
        <end position="574"/>
    </location>
</feature>
<feature type="compositionally biased region" description="Polar residues" evidence="1">
    <location>
        <begin position="705"/>
        <end position="734"/>
    </location>
</feature>
<feature type="compositionally biased region" description="Low complexity" evidence="1">
    <location>
        <begin position="736"/>
        <end position="754"/>
    </location>
</feature>
<feature type="compositionally biased region" description="Low complexity" evidence="1">
    <location>
        <begin position="786"/>
        <end position="799"/>
    </location>
</feature>
<feature type="compositionally biased region" description="Basic and acidic residues" evidence="1">
    <location>
        <begin position="33"/>
        <end position="42"/>
    </location>
</feature>
<accession>A0A1V6SXW8</accession>
<comment type="caution">
    <text evidence="2">The sequence shown here is derived from an EMBL/GenBank/DDBJ whole genome shotgun (WGS) entry which is preliminary data.</text>
</comment>
<feature type="compositionally biased region" description="Low complexity" evidence="1">
    <location>
        <begin position="836"/>
        <end position="850"/>
    </location>
</feature>
<reference evidence="3" key="1">
    <citation type="journal article" date="2017" name="Nat. Microbiol.">
        <title>Global analysis of biosynthetic gene clusters reveals vast potential of secondary metabolite production in Penicillium species.</title>
        <authorList>
            <person name="Nielsen J.C."/>
            <person name="Grijseels S."/>
            <person name="Prigent S."/>
            <person name="Ji B."/>
            <person name="Dainat J."/>
            <person name="Nielsen K.F."/>
            <person name="Frisvad J.C."/>
            <person name="Workman M."/>
            <person name="Nielsen J."/>
        </authorList>
    </citation>
    <scope>NUCLEOTIDE SEQUENCE [LARGE SCALE GENOMIC DNA]</scope>
    <source>
        <strain evidence="3">IBT 24891</strain>
    </source>
</reference>
<evidence type="ECO:0000313" key="3">
    <source>
        <dbReference type="Proteomes" id="UP000191285"/>
    </source>
</evidence>
<feature type="region of interest" description="Disordered" evidence="1">
    <location>
        <begin position="436"/>
        <end position="649"/>
    </location>
</feature>
<feature type="compositionally biased region" description="Low complexity" evidence="1">
    <location>
        <begin position="500"/>
        <end position="528"/>
    </location>
</feature>
<dbReference type="Proteomes" id="UP000191285">
    <property type="component" value="Unassembled WGS sequence"/>
</dbReference>
<feature type="compositionally biased region" description="Low complexity" evidence="1">
    <location>
        <begin position="893"/>
        <end position="908"/>
    </location>
</feature>
<feature type="compositionally biased region" description="Low complexity" evidence="1">
    <location>
        <begin position="591"/>
        <end position="611"/>
    </location>
</feature>
<dbReference type="STRING" id="303698.A0A1V6SXW8"/>
<dbReference type="AlphaFoldDB" id="A0A1V6SXW8"/>
<feature type="compositionally biased region" description="Polar residues" evidence="1">
    <location>
        <begin position="436"/>
        <end position="450"/>
    </location>
</feature>
<sequence>MPSRKRKSDEPHDQQQEPPTTNNQPPAFRIRRRADGASTKERPKGKRPPFRTSQKDTPPTSAPIGSAPIRPYVRYERPSPPIIDYTQVPTSWNPDDYDIPEYDIEANIKRCHERIEDGIMPQWWAEKLQIYEVEQRKIQMTIRSMPQGLSWKVITRIKTLEQIQGHLLKNGDLYNQLINVNALIDAYRSKKLDWDGQVTYFSKGAPLARKKFHWDDVHTFNDRCKGDSFWVEGLNGPGPTLMKPFNSHRPYKIIHPRQNDQGIHTLDFHVRVPGQGNTVDDIKMPFLDDTGAEMPRIFFQDLKYLVNKAAGRTAPFLCYHVMKTANDWAIEPTCMLEFNISRHDSTWARPWVPQQVSLADGYALHPTDRLSGMWMRQLFYVATAPDNTGRLHVTETQSRLISLLPSVNSVDAQTSDPSTSNTDEWCLTANWRPGNLSQAGPSGYAQSDTSPGGAKFSPNQLQSDADGKYSLPSAQSASSHFSDSSGEKHAPMGPPPPPSSSSESSSLSSSPSRIFSGGSSSNSSSSRSNQGVKIPLPSKAVPLPPRSVAISSNSSVSSIFSHSHSRSSTTSISSDGDGGAIKLPIGPPPNSAATSSNSSASSLISHASNKSRVSLPLSDEDEGAFKLPVASPPPPPPPPNSAATSHASGSSLFAVSGNRASAISHASDDDGGVLLAFVTPVSQAQSNVQSTTSSTTSVSWGSWHDNISTTNPGLNQAADTRSEESMGSFQSPDNVSKASSGSGQSGSGAASSTAPFLANSPNLIEFSSSEIQQLNIKWFNFSIQMSSGSGKSSKEAASSTAPLLEPSSPNLIEFSSSESNASRLKQSPSDLIEFTSSESNESISNASRISWGSSQSTEQHNQPSAPRLRPHTSKNIQTGPGSTSSWNLALENPSSGPSSIGSVPSLVSDPGSSTSGNRNSFKSPNSEELQTAPKLGPHADEYVKIVGSESNDSTSISSLVLDSVVPSSPDSEGPGSLHSVPSLVSYHGSSGSRSSESGRGHLPKTPRLRADTSKQVKVAGSESSNSNFDLEDNH</sequence>
<feature type="compositionally biased region" description="Low complexity" evidence="1">
    <location>
        <begin position="683"/>
        <end position="699"/>
    </location>
</feature>
<feature type="region of interest" description="Disordered" evidence="1">
    <location>
        <begin position="1"/>
        <end position="75"/>
    </location>
</feature>
<gene>
    <name evidence="2" type="ORF">PENSTE_c017G05174</name>
</gene>
<feature type="compositionally biased region" description="Polar residues" evidence="1">
    <location>
        <begin position="851"/>
        <end position="864"/>
    </location>
</feature>
<protein>
    <submittedName>
        <fullName evidence="2">Uncharacterized protein</fullName>
    </submittedName>
</protein>
<feature type="compositionally biased region" description="Low complexity" evidence="1">
    <location>
        <begin position="952"/>
        <end position="977"/>
    </location>
</feature>
<feature type="compositionally biased region" description="Polar residues" evidence="1">
    <location>
        <begin position="807"/>
        <end position="829"/>
    </location>
</feature>
<evidence type="ECO:0000313" key="2">
    <source>
        <dbReference type="EMBL" id="OQE18761.1"/>
    </source>
</evidence>
<feature type="region of interest" description="Disordered" evidence="1">
    <location>
        <begin position="786"/>
        <end position="1034"/>
    </location>
</feature>
<proteinExistence type="predicted"/>
<keyword evidence="3" id="KW-1185">Reference proteome</keyword>
<feature type="compositionally biased region" description="Low complexity" evidence="1">
    <location>
        <begin position="988"/>
        <end position="997"/>
    </location>
</feature>
<feature type="compositionally biased region" description="Pro residues" evidence="1">
    <location>
        <begin position="630"/>
        <end position="640"/>
    </location>
</feature>
<dbReference type="OrthoDB" id="4326688at2759"/>
<evidence type="ECO:0000256" key="1">
    <source>
        <dbReference type="SAM" id="MobiDB-lite"/>
    </source>
</evidence>
<feature type="compositionally biased region" description="Low complexity" evidence="1">
    <location>
        <begin position="470"/>
        <end position="484"/>
    </location>
</feature>
<feature type="compositionally biased region" description="Polar residues" evidence="1">
    <location>
        <begin position="873"/>
        <end position="887"/>
    </location>
</feature>
<name>A0A1V6SXW8_9EURO</name>
<feature type="compositionally biased region" description="Low complexity" evidence="1">
    <location>
        <begin position="16"/>
        <end position="26"/>
    </location>
</feature>
<dbReference type="EMBL" id="MLKD01000017">
    <property type="protein sequence ID" value="OQE18761.1"/>
    <property type="molecule type" value="Genomic_DNA"/>
</dbReference>
<feature type="region of interest" description="Disordered" evidence="1">
    <location>
        <begin position="683"/>
        <end position="754"/>
    </location>
</feature>
<organism evidence="2 3">
    <name type="scientific">Penicillium steckii</name>
    <dbReference type="NCBI Taxonomy" id="303698"/>
    <lineage>
        <taxon>Eukaryota</taxon>
        <taxon>Fungi</taxon>
        <taxon>Dikarya</taxon>
        <taxon>Ascomycota</taxon>
        <taxon>Pezizomycotina</taxon>
        <taxon>Eurotiomycetes</taxon>
        <taxon>Eurotiomycetidae</taxon>
        <taxon>Eurotiales</taxon>
        <taxon>Aspergillaceae</taxon>
        <taxon>Penicillium</taxon>
    </lineage>
</organism>
<feature type="compositionally biased region" description="Polar residues" evidence="1">
    <location>
        <begin position="910"/>
        <end position="929"/>
    </location>
</feature>